<dbReference type="AlphaFoldDB" id="K2NJX9"/>
<evidence type="ECO:0000313" key="3">
    <source>
        <dbReference type="EMBL" id="EKF29217.1"/>
    </source>
</evidence>
<evidence type="ECO:0000256" key="1">
    <source>
        <dbReference type="SAM" id="MobiDB-lite"/>
    </source>
</evidence>
<feature type="compositionally biased region" description="Low complexity" evidence="1">
    <location>
        <begin position="225"/>
        <end position="253"/>
    </location>
</feature>
<evidence type="ECO:0000313" key="4">
    <source>
        <dbReference type="Proteomes" id="UP000007350"/>
    </source>
</evidence>
<feature type="compositionally biased region" description="Polar residues" evidence="1">
    <location>
        <begin position="207"/>
        <end position="224"/>
    </location>
</feature>
<name>K2NJX9_TRYCR</name>
<comment type="caution">
    <text evidence="3">The sequence shown here is derived from an EMBL/GenBank/DDBJ whole genome shotgun (WGS) entry which is preliminary data.</text>
</comment>
<feature type="compositionally biased region" description="Polar residues" evidence="1">
    <location>
        <begin position="97"/>
        <end position="106"/>
    </location>
</feature>
<feature type="compositionally biased region" description="Basic and acidic residues" evidence="1">
    <location>
        <begin position="158"/>
        <end position="174"/>
    </location>
</feature>
<keyword evidence="4" id="KW-1185">Reference proteome</keyword>
<feature type="compositionally biased region" description="Polar residues" evidence="1">
    <location>
        <begin position="176"/>
        <end position="190"/>
    </location>
</feature>
<accession>K2NJX9</accession>
<sequence length="289" mass="29030">MMTTCRLLCALLVLALCCYPSVCVAEGDSPEAESLDQSPGKTEEGVVPHPANTSTTPSAKGPADPLPAPGETADTQVIPGSGTVTVQTIGGNGNTGSRGMTFTVGSEGQGGAMPETSGNSVVQPNGAPNLEEAPGSPETVQEPTEITGTVGSRSESASSKEHKETEEKQSEGSGRENVTSQGPDTPSPESVTKEEPSGSGGSTSGSANPMAQIRTNGTVTVQIQEENVPNTTTTTVPEAPSTTTTEAPTTTTTGAPSRLPEIDGSLSSSAWVCAPLLLAVSALAYTALG</sequence>
<dbReference type="EMBL" id="AHKC01013787">
    <property type="protein sequence ID" value="EKF29217.1"/>
    <property type="molecule type" value="Genomic_DNA"/>
</dbReference>
<protein>
    <submittedName>
        <fullName evidence="3">Mucin TcMUCII, putative</fullName>
    </submittedName>
</protein>
<evidence type="ECO:0000256" key="2">
    <source>
        <dbReference type="SAM" id="SignalP"/>
    </source>
</evidence>
<feature type="signal peptide" evidence="2">
    <location>
        <begin position="1"/>
        <end position="25"/>
    </location>
</feature>
<feature type="chain" id="PRO_5003862191" evidence="2">
    <location>
        <begin position="26"/>
        <end position="289"/>
    </location>
</feature>
<feature type="compositionally biased region" description="Polar residues" evidence="1">
    <location>
        <begin position="138"/>
        <end position="157"/>
    </location>
</feature>
<feature type="region of interest" description="Disordered" evidence="1">
    <location>
        <begin position="29"/>
        <end position="261"/>
    </location>
</feature>
<keyword evidence="2" id="KW-0732">Signal</keyword>
<proteinExistence type="predicted"/>
<organism evidence="3 4">
    <name type="scientific">Trypanosoma cruzi marinkellei</name>
    <dbReference type="NCBI Taxonomy" id="85056"/>
    <lineage>
        <taxon>Eukaryota</taxon>
        <taxon>Discoba</taxon>
        <taxon>Euglenozoa</taxon>
        <taxon>Kinetoplastea</taxon>
        <taxon>Metakinetoplastina</taxon>
        <taxon>Trypanosomatida</taxon>
        <taxon>Trypanosomatidae</taxon>
        <taxon>Trypanosoma</taxon>
        <taxon>Schizotrypanum</taxon>
    </lineage>
</organism>
<dbReference type="InterPro" id="IPR000458">
    <property type="entry name" value="Tryp_mucin"/>
</dbReference>
<reference evidence="3 4" key="1">
    <citation type="journal article" date="2012" name="BMC Genomics">
        <title>Comparative genomic analysis of human infective Trypanosoma cruzi lineages with the bat-restricted subspecies T. cruzi marinkellei.</title>
        <authorList>
            <person name="Franzen O."/>
            <person name="Talavera-Lopez C."/>
            <person name="Ochaya S."/>
            <person name="Butler C.E."/>
            <person name="Messenger L.A."/>
            <person name="Lewis M.D."/>
            <person name="Llewellyn M.S."/>
            <person name="Marinkelle C.J."/>
            <person name="Tyler K.M."/>
            <person name="Miles M.A."/>
            <person name="Andersson B."/>
        </authorList>
    </citation>
    <scope>NUCLEOTIDE SEQUENCE [LARGE SCALE GENOMIC DNA]</scope>
    <source>
        <strain evidence="3 4">B7</strain>
    </source>
</reference>
<dbReference type="Pfam" id="PF01456">
    <property type="entry name" value="Mucin"/>
    <property type="match status" value="1"/>
</dbReference>
<dbReference type="Proteomes" id="UP000007350">
    <property type="component" value="Unassembled WGS sequence"/>
</dbReference>
<gene>
    <name evidence="3" type="ORF">MOQ_007010</name>
</gene>